<evidence type="ECO:0000313" key="2">
    <source>
        <dbReference type="Proteomes" id="UP001558850"/>
    </source>
</evidence>
<accession>A0ACC6TXY0</accession>
<evidence type="ECO:0000313" key="1">
    <source>
        <dbReference type="EMBL" id="MEX3932159.1"/>
    </source>
</evidence>
<name>A0ACC6TXY0_9BURK</name>
<keyword evidence="2" id="KW-1185">Reference proteome</keyword>
<proteinExistence type="predicted"/>
<reference evidence="1" key="1">
    <citation type="submission" date="2024-07" db="EMBL/GenBank/DDBJ databases">
        <title>A survey of Mimosa microsymbionts across Brazilian biomes reveals a high diversity of Paraburkholderia nodulating endemic species, but also that Cupriavidus is common as a symbiont of widespread species.</title>
        <authorList>
            <person name="Rouws L."/>
            <person name="Barauna A."/>
            <person name="Beukes C."/>
            <person name="Rouws J.R.C."/>
            <person name="De Faria S.M."/>
            <person name="Gross E."/>
            <person name="Bueno Dos Reis Junior F."/>
            <person name="Simon M.F."/>
            <person name="Maluk M."/>
            <person name="Odee D.W."/>
            <person name="Kenicer G."/>
            <person name="Young J.P.W."/>
            <person name="Reis V.M."/>
            <person name="Zilli J."/>
            <person name="James E.K."/>
        </authorList>
    </citation>
    <scope>NUCLEOTIDE SEQUENCE</scope>
    <source>
        <strain evidence="1">EG181B</strain>
    </source>
</reference>
<comment type="caution">
    <text evidence="1">The sequence shown here is derived from an EMBL/GenBank/DDBJ whole genome shotgun (WGS) entry which is preliminary data.</text>
</comment>
<organism evidence="1 2">
    <name type="scientific">Paraburkholderia phymatum</name>
    <dbReference type="NCBI Taxonomy" id="148447"/>
    <lineage>
        <taxon>Bacteria</taxon>
        <taxon>Pseudomonadati</taxon>
        <taxon>Pseudomonadota</taxon>
        <taxon>Betaproteobacteria</taxon>
        <taxon>Burkholderiales</taxon>
        <taxon>Burkholderiaceae</taxon>
        <taxon>Paraburkholderia</taxon>
    </lineage>
</organism>
<dbReference type="EMBL" id="JBFRCH010000004">
    <property type="protein sequence ID" value="MEX3932159.1"/>
    <property type="molecule type" value="Genomic_DNA"/>
</dbReference>
<gene>
    <name evidence="1" type="ORF">AB4Y32_10170</name>
</gene>
<sequence>MMSEVSPDGPDPLVAARRRGWRLAIAVFNHRDTLRPTDAASYSGRTATSIEAARQRGALYALTLRGQPHEFRYPRWQFDACPERLATVLDPFVRARSNCYVVHQFLLTPHRALGGATPASIIIGTGHELDIVLQLIRQILDAEQGAG</sequence>
<protein>
    <submittedName>
        <fullName evidence="1">Integrase</fullName>
    </submittedName>
</protein>
<dbReference type="Proteomes" id="UP001558850">
    <property type="component" value="Unassembled WGS sequence"/>
</dbReference>